<evidence type="ECO:0000313" key="9">
    <source>
        <dbReference type="Proteomes" id="UP000053105"/>
    </source>
</evidence>
<feature type="repeat" description="ANK" evidence="7">
    <location>
        <begin position="167"/>
        <end position="199"/>
    </location>
</feature>
<feature type="repeat" description="ANK" evidence="7">
    <location>
        <begin position="134"/>
        <end position="166"/>
    </location>
</feature>
<dbReference type="PROSITE" id="PS50088">
    <property type="entry name" value="ANK_REPEAT"/>
    <property type="match status" value="4"/>
</dbReference>
<dbReference type="EMBL" id="KQ435762">
    <property type="protein sequence ID" value="KOX75473.1"/>
    <property type="molecule type" value="Genomic_DNA"/>
</dbReference>
<dbReference type="FunFam" id="1.25.40.20:FF:000264">
    <property type="entry name" value="Fem-1 homolog B"/>
    <property type="match status" value="1"/>
</dbReference>
<keyword evidence="9" id="KW-1185">Reference proteome</keyword>
<dbReference type="GO" id="GO:0003006">
    <property type="term" value="P:developmental process involved in reproduction"/>
    <property type="evidence" value="ECO:0007669"/>
    <property type="project" value="UniProtKB-ARBA"/>
</dbReference>
<organism evidence="8 9">
    <name type="scientific">Melipona quadrifasciata</name>
    <dbReference type="NCBI Taxonomy" id="166423"/>
    <lineage>
        <taxon>Eukaryota</taxon>
        <taxon>Metazoa</taxon>
        <taxon>Ecdysozoa</taxon>
        <taxon>Arthropoda</taxon>
        <taxon>Hexapoda</taxon>
        <taxon>Insecta</taxon>
        <taxon>Pterygota</taxon>
        <taxon>Neoptera</taxon>
        <taxon>Endopterygota</taxon>
        <taxon>Hymenoptera</taxon>
        <taxon>Apocrita</taxon>
        <taxon>Aculeata</taxon>
        <taxon>Apoidea</taxon>
        <taxon>Anthophila</taxon>
        <taxon>Apidae</taxon>
        <taxon>Melipona</taxon>
    </lineage>
</organism>
<keyword evidence="4 7" id="KW-0040">ANK repeat</keyword>
<feature type="repeat" description="ANK" evidence="7">
    <location>
        <begin position="200"/>
        <end position="232"/>
    </location>
</feature>
<dbReference type="GO" id="GO:0043161">
    <property type="term" value="P:proteasome-mediated ubiquitin-dependent protein catabolic process"/>
    <property type="evidence" value="ECO:0007669"/>
    <property type="project" value="UniProtKB-ARBA"/>
</dbReference>
<reference evidence="8 9" key="1">
    <citation type="submission" date="2015-07" db="EMBL/GenBank/DDBJ databases">
        <title>The genome of Melipona quadrifasciata.</title>
        <authorList>
            <person name="Pan H."/>
            <person name="Kapheim K."/>
        </authorList>
    </citation>
    <scope>NUCLEOTIDE SEQUENCE [LARGE SCALE GENOMIC DNA]</scope>
    <source>
        <strain evidence="8">0111107301</strain>
        <tissue evidence="8">Whole body</tissue>
    </source>
</reference>
<dbReference type="PANTHER" id="PTHR24173:SF78">
    <property type="entry name" value="PROTEIN FEM-1 HOMOLOG B"/>
    <property type="match status" value="1"/>
</dbReference>
<dbReference type="Pfam" id="PF12796">
    <property type="entry name" value="Ank_2"/>
    <property type="match status" value="2"/>
</dbReference>
<sequence>MEDIKLNEDPTQISQLFLTRVYYAAKDGMAIILYNLLSSKDSKLVNLVINQKVLEEDGQHCTPLIIAARYGRDKVVKILLDKFKPDLEQEGTVKFDGYVIEKATALWCAAGAGHLTVVKILVKAGANVNHPTKSLSTPLRAACFDGRLDIVKYLIEHNADINILNQFNNTCLMIAAYKGHLDIVTFLLQKGANPNEKANCDTTALHLAAERGHTNIVSELLKYGTNMTKNISGMTPLIAAAERTRAEVVEYLIKYVEVSREEAIEAYELLGASYANDERNYCLTKAYKYLWKAMKHRFRDSDNIIYKKLGKSIKAYDNWEECDNPEKLKSIRNDQNAIHMESLAIRERILGQHNPKVPHHIIFRGAVFADSARFDRCIDLWLHALYLKQLNNISVVKDLLRFAQVFSQMIHVGVDLDFSQVLSILEACVTELSRNKSKLNNPDSEEDIEQYIEEIESNITTTLYILTILTKLLTLNESRYEEQDKNKAYQLVHKLCALQLHLKDGQTLLHLAVNAATLVDDFHTNHVCNFKMKRNLKFSFCSLCNIFPCAATAKLLICCGADVNAMDNERNTPLHVIVSYREPISDFMTLHSIIMDLIEAGAHMDTVNSNGKTPYDAVTTGVAEIILRTQTKLSLKCMAAKVVNAYNLSYCGNVPRSLESFIELHGPGLHQS</sequence>
<dbReference type="Proteomes" id="UP000053105">
    <property type="component" value="Unassembled WGS sequence"/>
</dbReference>
<dbReference type="Pfam" id="PF13606">
    <property type="entry name" value="Ank_3"/>
    <property type="match status" value="1"/>
</dbReference>
<proteinExistence type="inferred from homology"/>
<evidence type="ECO:0000256" key="7">
    <source>
        <dbReference type="PROSITE-ProRule" id="PRU00023"/>
    </source>
</evidence>
<dbReference type="Gene3D" id="1.25.40.20">
    <property type="entry name" value="Ankyrin repeat-containing domain"/>
    <property type="match status" value="4"/>
</dbReference>
<dbReference type="InterPro" id="IPR036770">
    <property type="entry name" value="Ankyrin_rpt-contain_sf"/>
</dbReference>
<feature type="repeat" description="ANK" evidence="7">
    <location>
        <begin position="101"/>
        <end position="133"/>
    </location>
</feature>
<dbReference type="STRING" id="166423.A0A0M9A3Z0"/>
<dbReference type="SMART" id="SM00248">
    <property type="entry name" value="ANK"/>
    <property type="match status" value="8"/>
</dbReference>
<dbReference type="OrthoDB" id="4429489at2759"/>
<evidence type="ECO:0000256" key="3">
    <source>
        <dbReference type="ARBA" id="ARBA00022786"/>
    </source>
</evidence>
<evidence type="ECO:0000256" key="4">
    <source>
        <dbReference type="ARBA" id="ARBA00023043"/>
    </source>
</evidence>
<evidence type="ECO:0000313" key="8">
    <source>
        <dbReference type="EMBL" id="KOX75473.1"/>
    </source>
</evidence>
<evidence type="ECO:0000256" key="5">
    <source>
        <dbReference type="ARBA" id="ARBA00038500"/>
    </source>
</evidence>
<dbReference type="SUPFAM" id="SSF48403">
    <property type="entry name" value="Ankyrin repeat"/>
    <property type="match status" value="2"/>
</dbReference>
<dbReference type="InterPro" id="IPR002110">
    <property type="entry name" value="Ankyrin_rpt"/>
</dbReference>
<gene>
    <name evidence="8" type="ORF">WN51_12217</name>
</gene>
<protein>
    <recommendedName>
        <fullName evidence="6">Protein fem-1 homolog B</fullName>
    </recommendedName>
</protein>
<keyword evidence="3" id="KW-0833">Ubl conjugation pathway</keyword>
<evidence type="ECO:0000256" key="2">
    <source>
        <dbReference type="ARBA" id="ARBA00022737"/>
    </source>
</evidence>
<dbReference type="PROSITE" id="PS50297">
    <property type="entry name" value="ANK_REP_REGION"/>
    <property type="match status" value="4"/>
</dbReference>
<evidence type="ECO:0000256" key="6">
    <source>
        <dbReference type="ARBA" id="ARBA00072197"/>
    </source>
</evidence>
<accession>A0A0M9A3Z0</accession>
<evidence type="ECO:0000256" key="1">
    <source>
        <dbReference type="ARBA" id="ARBA00004906"/>
    </source>
</evidence>
<dbReference type="AlphaFoldDB" id="A0A0M9A3Z0"/>
<dbReference type="PANTHER" id="PTHR24173">
    <property type="entry name" value="ANKYRIN REPEAT CONTAINING"/>
    <property type="match status" value="1"/>
</dbReference>
<comment type="similarity">
    <text evidence="5">Belongs to the fem-1 family.</text>
</comment>
<name>A0A0M9A3Z0_9HYME</name>
<keyword evidence="2" id="KW-0677">Repeat</keyword>
<dbReference type="PRINTS" id="PR01415">
    <property type="entry name" value="ANKYRIN"/>
</dbReference>
<comment type="pathway">
    <text evidence="1">Protein modification; protein ubiquitination.</text>
</comment>